<evidence type="ECO:0000313" key="4">
    <source>
        <dbReference type="Proteomes" id="UP000095085"/>
    </source>
</evidence>
<dbReference type="GO" id="GO:0000785">
    <property type="term" value="C:chromatin"/>
    <property type="evidence" value="ECO:0007669"/>
    <property type="project" value="TreeGrafter"/>
</dbReference>
<dbReference type="GO" id="GO:0007062">
    <property type="term" value="P:sister chromatid cohesion"/>
    <property type="evidence" value="ECO:0007669"/>
    <property type="project" value="UniProtKB-ARBA"/>
</dbReference>
<dbReference type="GO" id="GO:0008278">
    <property type="term" value="C:cohesin complex"/>
    <property type="evidence" value="ECO:0007669"/>
    <property type="project" value="TreeGrafter"/>
</dbReference>
<dbReference type="InterPro" id="IPR039662">
    <property type="entry name" value="Cohesin_Scc3/SA"/>
</dbReference>
<dbReference type="PANTHER" id="PTHR11199:SF0">
    <property type="entry name" value="LD34181P-RELATED"/>
    <property type="match status" value="1"/>
</dbReference>
<dbReference type="InterPro" id="IPR016024">
    <property type="entry name" value="ARM-type_fold"/>
</dbReference>
<dbReference type="Pfam" id="PF21767">
    <property type="entry name" value="SCC3_C"/>
    <property type="match status" value="1"/>
</dbReference>
<protein>
    <submittedName>
        <fullName evidence="3">STAG-domain-containing protein</fullName>
    </submittedName>
</protein>
<evidence type="ECO:0000256" key="1">
    <source>
        <dbReference type="SAM" id="MobiDB-lite"/>
    </source>
</evidence>
<dbReference type="Pfam" id="PF08514">
    <property type="entry name" value="STAG"/>
    <property type="match status" value="1"/>
</dbReference>
<dbReference type="GO" id="GO:0003682">
    <property type="term" value="F:chromatin binding"/>
    <property type="evidence" value="ECO:0007669"/>
    <property type="project" value="TreeGrafter"/>
</dbReference>
<feature type="compositionally biased region" description="Basic residues" evidence="1">
    <location>
        <begin position="285"/>
        <end position="295"/>
    </location>
</feature>
<feature type="compositionally biased region" description="Acidic residues" evidence="1">
    <location>
        <begin position="28"/>
        <end position="41"/>
    </location>
</feature>
<feature type="compositionally biased region" description="Basic residues" evidence="1">
    <location>
        <begin position="47"/>
        <end position="64"/>
    </location>
</feature>
<organism evidence="3 4">
    <name type="scientific">Hyphopichia burtonii NRRL Y-1933</name>
    <dbReference type="NCBI Taxonomy" id="984485"/>
    <lineage>
        <taxon>Eukaryota</taxon>
        <taxon>Fungi</taxon>
        <taxon>Dikarya</taxon>
        <taxon>Ascomycota</taxon>
        <taxon>Saccharomycotina</taxon>
        <taxon>Pichiomycetes</taxon>
        <taxon>Debaryomycetaceae</taxon>
        <taxon>Hyphopichia</taxon>
    </lineage>
</organism>
<dbReference type="Gene3D" id="1.25.10.10">
    <property type="entry name" value="Leucine-rich Repeat Variant"/>
    <property type="match status" value="1"/>
</dbReference>
<dbReference type="STRING" id="984485.A0A1E4RN56"/>
<dbReference type="PROSITE" id="PS51425">
    <property type="entry name" value="SCD"/>
    <property type="match status" value="1"/>
</dbReference>
<reference evidence="4" key="1">
    <citation type="submission" date="2016-05" db="EMBL/GenBank/DDBJ databases">
        <title>Comparative genomics of biotechnologically important yeasts.</title>
        <authorList>
            <consortium name="DOE Joint Genome Institute"/>
            <person name="Riley R."/>
            <person name="Haridas S."/>
            <person name="Wolfe K.H."/>
            <person name="Lopes M.R."/>
            <person name="Hittinger C.T."/>
            <person name="Goker M."/>
            <person name="Salamov A."/>
            <person name="Wisecaver J."/>
            <person name="Long T.M."/>
            <person name="Aerts A.L."/>
            <person name="Barry K."/>
            <person name="Choi C."/>
            <person name="Clum A."/>
            <person name="Coughlan A.Y."/>
            <person name="Deshpande S."/>
            <person name="Douglass A.P."/>
            <person name="Hanson S.J."/>
            <person name="Klenk H.-P."/>
            <person name="Labutti K."/>
            <person name="Lapidus A."/>
            <person name="Lindquist E."/>
            <person name="Lipzen A."/>
            <person name="Meier-Kolthoff J.P."/>
            <person name="Ohm R.A."/>
            <person name="Otillar R.P."/>
            <person name="Pangilinan J."/>
            <person name="Peng Y."/>
            <person name="Rokas A."/>
            <person name="Rosa C.A."/>
            <person name="Scheuner C."/>
            <person name="Sibirny A.A."/>
            <person name="Slot J.C."/>
            <person name="Stielow J.B."/>
            <person name="Sun H."/>
            <person name="Kurtzman C.P."/>
            <person name="Blackwell M."/>
            <person name="Grigoriev I.V."/>
            <person name="Jeffries T.W."/>
        </authorList>
    </citation>
    <scope>NUCLEOTIDE SEQUENCE [LARGE SCALE GENOMIC DNA]</scope>
    <source>
        <strain evidence="4">NRRL Y-1933</strain>
    </source>
</reference>
<dbReference type="InterPro" id="IPR013721">
    <property type="entry name" value="STAG"/>
</dbReference>
<evidence type="ECO:0000259" key="2">
    <source>
        <dbReference type="PROSITE" id="PS51425"/>
    </source>
</evidence>
<dbReference type="InterPro" id="IPR048610">
    <property type="entry name" value="SCC3_C"/>
</dbReference>
<name>A0A1E4RN56_9ASCO</name>
<dbReference type="Proteomes" id="UP000095085">
    <property type="component" value="Unassembled WGS sequence"/>
</dbReference>
<feature type="region of interest" description="Disordered" evidence="1">
    <location>
        <begin position="1192"/>
        <end position="1229"/>
    </location>
</feature>
<dbReference type="Pfam" id="PF21581">
    <property type="entry name" value="SCD"/>
    <property type="match status" value="1"/>
</dbReference>
<dbReference type="EMBL" id="KV454539">
    <property type="protein sequence ID" value="ODV68666.1"/>
    <property type="molecule type" value="Genomic_DNA"/>
</dbReference>
<dbReference type="GeneID" id="30994112"/>
<dbReference type="GO" id="GO:0005634">
    <property type="term" value="C:nucleus"/>
    <property type="evidence" value="ECO:0007669"/>
    <property type="project" value="TreeGrafter"/>
</dbReference>
<gene>
    <name evidence="3" type="ORF">HYPBUDRAFT_135084</name>
</gene>
<accession>A0A1E4RN56</accession>
<dbReference type="InterPro" id="IPR011989">
    <property type="entry name" value="ARM-like"/>
</dbReference>
<dbReference type="RefSeq" id="XP_020077733.1">
    <property type="nucleotide sequence ID" value="XM_020219562.1"/>
</dbReference>
<dbReference type="SUPFAM" id="SSF48371">
    <property type="entry name" value="ARM repeat"/>
    <property type="match status" value="2"/>
</dbReference>
<dbReference type="AlphaFoldDB" id="A0A1E4RN56"/>
<dbReference type="InterPro" id="IPR020839">
    <property type="entry name" value="SCD"/>
</dbReference>
<dbReference type="OrthoDB" id="498590at2759"/>
<dbReference type="PANTHER" id="PTHR11199">
    <property type="entry name" value="STROMAL ANTIGEN"/>
    <property type="match status" value="1"/>
</dbReference>
<feature type="region of interest" description="Disordered" evidence="1">
    <location>
        <begin position="1"/>
        <end position="68"/>
    </location>
</feature>
<keyword evidence="4" id="KW-1185">Reference proteome</keyword>
<proteinExistence type="predicted"/>
<sequence>MSSRVRKSSRLQNQEDQTRYREASSDSEALEFESGESDEEYVVSNNKRGKRPIGRSKTNKKQRVQSRVSRIPVSLRDLGDDFEENGLYKALSKPEISVYDLALEWVEEFGQDEEEGKNDAFTSLFNLLLRCCGCVSLAASHDLVNLDSASETIAEISMMFEKQKFHEYPFISNNKNLKFFKKNVIEFFDKLIDISHEKGILYKDPNAIKDDADADDNEEVSLASSFMIQALTWLSSLSSCNIRPFRYVSTVIVLNIHSKLCDLILNVTSSLEKQQRQLSNTKSSSKSKKNKKAHEKKVEVITNSIQLYHNQKETILEYFTDIVDTVFIHRYRDVDPLIRSECLKCLGYWMITYPDHFFQSSFLRYFGWLLSDPSEQVRSEVTKVLLKLYKNSNQNDQNMGISFRQFTERFKKQLINMIKKDKDFNVKFNLVNVLCELLRAGFLDESDIYDVALNIFYIIENGSGSGITNDNKMKQELARFIYIANCEKVNNQLEKYTIFMDNYDSPQFGDEPGKLTLKDCFQVQNLIHILKTSSSTYSDHKPKNNNIIDNFPKSQDFPISIAFKTLYGLPSYTGSWEFLARYLLYDLSSITFLPKDENFGEDNIEISELKSLLELNADDRSHLFELLYGAVSAIFDKKFGKKTGRDETDDIPSNTITKLVNYLPSLSKIMSQSTEQFHIFLKLWNLLVDIPSHDGNLYAEFNNLGQSAVFNDIMDKIIDFYRNFEINDYYDSPLLKSFDDFFDKLLMDYNNVTSASHELSIETRLLIQNLLQELVAEARDAFNSSSTAGSMEDDDIEDDDLEDQKIVCNSLIEVAKPLLKLNKLGNFIDINEYVSQIGSSSGISVIGLISIKLLNKINLQPLYQLWPNNFLKIIDKFIQAFKVVIDTTIISNCWNLDTLIQASVNEKQSTQSSFDIEMLFDDVSTIMNQLDKLVLSLDAATSDINENLLSYSESLSSCSTKIVSKFCELKTLFSAKLIDLMVSLKVFYVKFKDENNFKGFNEFFTDNEGVGKYICKAIPESLQTAFLNVFLQKEARLAALINVQLDRSDNEDVNFDDLDFTEEDFEVGEKMLEKSEFDDESSDEEDNSKRSRELAIQEKIKELKIKQKRQLEVWKAEKDLCVYSIKIFSLVNSGMVDSTVVNRLKLNSEKIGGLYYNIVQQNEKSMKEANVEPIGSINAASENDHSGINLSMAVEKDKSPATNPTELSVTPDEFDEVSQLKQGDIETDV</sequence>
<evidence type="ECO:0000313" key="3">
    <source>
        <dbReference type="EMBL" id="ODV68666.1"/>
    </source>
</evidence>
<feature type="domain" description="SCD" evidence="2">
    <location>
        <begin position="327"/>
        <end position="417"/>
    </location>
</feature>
<feature type="region of interest" description="Disordered" evidence="1">
    <location>
        <begin position="276"/>
        <end position="295"/>
    </location>
</feature>